<evidence type="ECO:0000313" key="2">
    <source>
        <dbReference type="EMBL" id="GBP62529.1"/>
    </source>
</evidence>
<sequence length="93" mass="9748">MSFYCVRKVSIPTSTAGNCINIDLPPRDQKAEPRAAAIVTATINSDPPTEATLGKQRTTMAPRSGAHPAEGGARAPASAPANNGGRRRVTIHR</sequence>
<accession>A0A4C1XJP2</accession>
<comment type="caution">
    <text evidence="2">The sequence shown here is derived from an EMBL/GenBank/DDBJ whole genome shotgun (WGS) entry which is preliminary data.</text>
</comment>
<name>A0A4C1XJP2_EUMVA</name>
<protein>
    <submittedName>
        <fullName evidence="2">Uncharacterized protein</fullName>
    </submittedName>
</protein>
<gene>
    <name evidence="2" type="ORF">EVAR_21901_1</name>
</gene>
<feature type="region of interest" description="Disordered" evidence="1">
    <location>
        <begin position="43"/>
        <end position="93"/>
    </location>
</feature>
<dbReference type="AlphaFoldDB" id="A0A4C1XJP2"/>
<proteinExistence type="predicted"/>
<evidence type="ECO:0000256" key="1">
    <source>
        <dbReference type="SAM" id="MobiDB-lite"/>
    </source>
</evidence>
<dbReference type="EMBL" id="BGZK01000843">
    <property type="protein sequence ID" value="GBP62529.1"/>
    <property type="molecule type" value="Genomic_DNA"/>
</dbReference>
<evidence type="ECO:0000313" key="3">
    <source>
        <dbReference type="Proteomes" id="UP000299102"/>
    </source>
</evidence>
<reference evidence="2 3" key="1">
    <citation type="journal article" date="2019" name="Commun. Biol.">
        <title>The bagworm genome reveals a unique fibroin gene that provides high tensile strength.</title>
        <authorList>
            <person name="Kono N."/>
            <person name="Nakamura H."/>
            <person name="Ohtoshi R."/>
            <person name="Tomita M."/>
            <person name="Numata K."/>
            <person name="Arakawa K."/>
        </authorList>
    </citation>
    <scope>NUCLEOTIDE SEQUENCE [LARGE SCALE GENOMIC DNA]</scope>
</reference>
<keyword evidence="3" id="KW-1185">Reference proteome</keyword>
<organism evidence="2 3">
    <name type="scientific">Eumeta variegata</name>
    <name type="common">Bagworm moth</name>
    <name type="synonym">Eumeta japonica</name>
    <dbReference type="NCBI Taxonomy" id="151549"/>
    <lineage>
        <taxon>Eukaryota</taxon>
        <taxon>Metazoa</taxon>
        <taxon>Ecdysozoa</taxon>
        <taxon>Arthropoda</taxon>
        <taxon>Hexapoda</taxon>
        <taxon>Insecta</taxon>
        <taxon>Pterygota</taxon>
        <taxon>Neoptera</taxon>
        <taxon>Endopterygota</taxon>
        <taxon>Lepidoptera</taxon>
        <taxon>Glossata</taxon>
        <taxon>Ditrysia</taxon>
        <taxon>Tineoidea</taxon>
        <taxon>Psychidae</taxon>
        <taxon>Oiketicinae</taxon>
        <taxon>Eumeta</taxon>
    </lineage>
</organism>
<dbReference type="Proteomes" id="UP000299102">
    <property type="component" value="Unassembled WGS sequence"/>
</dbReference>